<protein>
    <submittedName>
        <fullName evidence="6">Uncharacterized protein</fullName>
    </submittedName>
</protein>
<gene>
    <name evidence="6" type="ORF">B0A50_04732</name>
</gene>
<sequence>MDQRLQDRIAVITGASSGIGKATALRFANSGARVVCADLKSSGVEDEIVKKHGDGRATFTQCDVTQESQIENLVHEAVKWGGRLDIMCNYAGIATEGAHVSKGGVRAHDCPTEDFDRTLAINTRGVFLCCKYALKQMLVQSPREPNARGDRTRGWIVNAASIFGMVGAANTPCYSTSKHAVVGMTKQMALDYAKDRIHVNAVCPGFVKSPFLDAWAKSPEDEAQMAAFHPWNGLGRPEDVADAAVFLCSDEAAWVTGHSMVIDGAYTCQ</sequence>
<dbReference type="GO" id="GO:0006629">
    <property type="term" value="P:lipid metabolic process"/>
    <property type="evidence" value="ECO:0007669"/>
    <property type="project" value="UniProtKB-KW"/>
</dbReference>
<dbReference type="EMBL" id="NAJL01000027">
    <property type="protein sequence ID" value="TKA26624.1"/>
    <property type="molecule type" value="Genomic_DNA"/>
</dbReference>
<dbReference type="InterPro" id="IPR036291">
    <property type="entry name" value="NAD(P)-bd_dom_sf"/>
</dbReference>
<dbReference type="PROSITE" id="PS00061">
    <property type="entry name" value="ADH_SHORT"/>
    <property type="match status" value="1"/>
</dbReference>
<evidence type="ECO:0000313" key="7">
    <source>
        <dbReference type="Proteomes" id="UP000308549"/>
    </source>
</evidence>
<comment type="caution">
    <text evidence="6">The sequence shown here is derived from an EMBL/GenBank/DDBJ whole genome shotgun (WGS) entry which is preliminary data.</text>
</comment>
<comment type="similarity">
    <text evidence="1">Belongs to the short-chain dehydrogenases/reductases (SDR) family.</text>
</comment>
<dbReference type="SUPFAM" id="SSF51735">
    <property type="entry name" value="NAD(P)-binding Rossmann-fold domains"/>
    <property type="match status" value="1"/>
</dbReference>
<keyword evidence="7" id="KW-1185">Reference proteome</keyword>
<keyword evidence="3" id="KW-0560">Oxidoreductase</keyword>
<organism evidence="6 7">
    <name type="scientific">Salinomyces thailandicus</name>
    <dbReference type="NCBI Taxonomy" id="706561"/>
    <lineage>
        <taxon>Eukaryota</taxon>
        <taxon>Fungi</taxon>
        <taxon>Dikarya</taxon>
        <taxon>Ascomycota</taxon>
        <taxon>Pezizomycotina</taxon>
        <taxon>Dothideomycetes</taxon>
        <taxon>Dothideomycetidae</taxon>
        <taxon>Mycosphaerellales</taxon>
        <taxon>Teratosphaeriaceae</taxon>
        <taxon>Salinomyces</taxon>
    </lineage>
</organism>
<dbReference type="Proteomes" id="UP000308549">
    <property type="component" value="Unassembled WGS sequence"/>
</dbReference>
<dbReference type="OrthoDB" id="417891at2759"/>
<evidence type="ECO:0000256" key="3">
    <source>
        <dbReference type="ARBA" id="ARBA00023002"/>
    </source>
</evidence>
<keyword evidence="2" id="KW-0521">NADP</keyword>
<dbReference type="NCBIfam" id="NF005559">
    <property type="entry name" value="PRK07231.1"/>
    <property type="match status" value="1"/>
</dbReference>
<name>A0A4U0TWF1_9PEZI</name>
<dbReference type="InterPro" id="IPR020904">
    <property type="entry name" value="Sc_DH/Rdtase_CS"/>
</dbReference>
<reference evidence="6 7" key="1">
    <citation type="submission" date="2017-03" db="EMBL/GenBank/DDBJ databases">
        <title>Genomes of endolithic fungi from Antarctica.</title>
        <authorList>
            <person name="Coleine C."/>
            <person name="Masonjones S."/>
            <person name="Stajich J.E."/>
        </authorList>
    </citation>
    <scope>NUCLEOTIDE SEQUENCE [LARGE SCALE GENOMIC DNA]</scope>
    <source>
        <strain evidence="6 7">CCFEE 6315</strain>
    </source>
</reference>
<evidence type="ECO:0000256" key="5">
    <source>
        <dbReference type="ARBA" id="ARBA00023098"/>
    </source>
</evidence>
<evidence type="ECO:0000256" key="4">
    <source>
        <dbReference type="ARBA" id="ARBA00023027"/>
    </source>
</evidence>
<evidence type="ECO:0000256" key="1">
    <source>
        <dbReference type="ARBA" id="ARBA00006484"/>
    </source>
</evidence>
<proteinExistence type="inferred from homology"/>
<dbReference type="GO" id="GO:0016491">
    <property type="term" value="F:oxidoreductase activity"/>
    <property type="evidence" value="ECO:0007669"/>
    <property type="project" value="UniProtKB-KW"/>
</dbReference>
<dbReference type="PRINTS" id="PR00080">
    <property type="entry name" value="SDRFAMILY"/>
</dbReference>
<dbReference type="FunFam" id="3.40.50.720:FF:000084">
    <property type="entry name" value="Short-chain dehydrogenase reductase"/>
    <property type="match status" value="1"/>
</dbReference>
<dbReference type="InterPro" id="IPR002347">
    <property type="entry name" value="SDR_fam"/>
</dbReference>
<dbReference type="Pfam" id="PF13561">
    <property type="entry name" value="adh_short_C2"/>
    <property type="match status" value="1"/>
</dbReference>
<dbReference type="Gene3D" id="3.40.50.720">
    <property type="entry name" value="NAD(P)-binding Rossmann-like Domain"/>
    <property type="match status" value="1"/>
</dbReference>
<dbReference type="AlphaFoldDB" id="A0A4U0TWF1"/>
<dbReference type="PRINTS" id="PR00081">
    <property type="entry name" value="GDHRDH"/>
</dbReference>
<keyword evidence="5" id="KW-0443">Lipid metabolism</keyword>
<accession>A0A4U0TWF1</accession>
<evidence type="ECO:0000313" key="6">
    <source>
        <dbReference type="EMBL" id="TKA26624.1"/>
    </source>
</evidence>
<dbReference type="PANTHER" id="PTHR43180:SF28">
    <property type="entry name" value="NAD(P)-BINDING ROSSMANN-FOLD SUPERFAMILY PROTEIN"/>
    <property type="match status" value="1"/>
</dbReference>
<evidence type="ECO:0000256" key="2">
    <source>
        <dbReference type="ARBA" id="ARBA00022857"/>
    </source>
</evidence>
<dbReference type="CDD" id="cd05233">
    <property type="entry name" value="SDR_c"/>
    <property type="match status" value="1"/>
</dbReference>
<keyword evidence="4" id="KW-0520">NAD</keyword>
<dbReference type="PANTHER" id="PTHR43180">
    <property type="entry name" value="3-OXOACYL-(ACYL-CARRIER-PROTEIN) REDUCTASE (AFU_ORTHOLOGUE AFUA_6G11210)"/>
    <property type="match status" value="1"/>
</dbReference>